<dbReference type="GO" id="GO:0005576">
    <property type="term" value="C:extracellular region"/>
    <property type="evidence" value="ECO:0007669"/>
    <property type="project" value="UniProtKB-SubCell"/>
</dbReference>
<feature type="domain" description="Subtilisin-like protease fibronectin type-III" evidence="15">
    <location>
        <begin position="698"/>
        <end position="804"/>
    </location>
</feature>
<sequence>MHPLFIYIQLQSYHPTPIKQTMENQKNFLLLCFFLLPSLILGTRNVYIVRVDNDLKPSIFPSLNAWYTSTLHSLSTTSTTTFDQNPNSDLHDKSGLLHVYRTVFNGFSASLTAHEADALRTTPGVLSVIRDQPRQLHTTRTPQFLGLVSGPTSQPNSLISSANAGAGIVVAVLDTGIDPTHRSFSAAGQPNPPSKWKGSCQAGPSFPATSCNNKLVGARFFATGFKAGSTPKNGSTDILSPYDTNGHGTHTASTIAGCPADRASFFGFATGVATGIAPRAHVAVYKICWSSGCFESDILAAFDNAVEDGADIISLSVGGGPTPYHLDSTSIGAFSALNYHGVLVSASSGNDGPGAMTATNIAPWITTVGASTIDRRFPADVTLGDGTVLSGASLYSGKDPSVNKWLPLVYAGNLSSLRLGFRSSAPFCMRGSLDPAATRGKVVLCERGVVKRAEKGLAVKEAGGVGMIISNQFLDGEGVVPDAHLLPAVDIGFSEGKRVHDYIHTAASPTVRLSFHGTQIEVKPAPVVASFSGRGPSAQSAFIIKPDIIAPGVGIIAAWTNSTSPTELLPDERRTEFNILSGTSMSCPHVSGIAALLKAAHPDWSPAAIRSAIMTTAYVNDNLGRDLLDESTGNRSIEWAHGSGHIDPERAADPGLVYELSTDDYTNFLCSSNYTELDIRTITRTAVNCSQNSSKPWDLNYPSISIMMNQPVPTTSGNYEIIVHRTLTSVRDTNSTYMASMKEPSGVHMVIVPDKLVFSRKGEKQQFVVKISANASRLQAGASRTEFGYISWTDGERRVRSPVAFTWHQSF</sequence>
<dbReference type="FunFam" id="3.40.50.200:FF:000006">
    <property type="entry name" value="Subtilisin-like protease SBT1.5"/>
    <property type="match status" value="1"/>
</dbReference>
<comment type="subcellular location">
    <subcellularLocation>
        <location evidence="1">Secreted</location>
    </subcellularLocation>
</comment>
<dbReference type="Pfam" id="PF02225">
    <property type="entry name" value="PA"/>
    <property type="match status" value="1"/>
</dbReference>
<dbReference type="Gene3D" id="3.30.70.80">
    <property type="entry name" value="Peptidase S8 propeptide/proteinase inhibitor I9"/>
    <property type="match status" value="1"/>
</dbReference>
<gene>
    <name evidence="16" type="ORF">LUZ62_048280</name>
</gene>
<evidence type="ECO:0000313" key="17">
    <source>
        <dbReference type="Proteomes" id="UP001140206"/>
    </source>
</evidence>
<dbReference type="InterPro" id="IPR034197">
    <property type="entry name" value="Peptidases_S8_3"/>
</dbReference>
<dbReference type="Gene3D" id="3.40.50.200">
    <property type="entry name" value="Peptidase S8/S53 domain"/>
    <property type="match status" value="1"/>
</dbReference>
<dbReference type="InterPro" id="IPR023828">
    <property type="entry name" value="Peptidase_S8_Ser-AS"/>
</dbReference>
<keyword evidence="4 10" id="KW-0645">Protease</keyword>
<dbReference type="InterPro" id="IPR045051">
    <property type="entry name" value="SBT"/>
</dbReference>
<evidence type="ECO:0000256" key="11">
    <source>
        <dbReference type="RuleBase" id="RU003355"/>
    </source>
</evidence>
<dbReference type="CDD" id="cd04852">
    <property type="entry name" value="Peptidases_S8_3"/>
    <property type="match status" value="1"/>
</dbReference>
<name>A0AAV8FZ16_9POAL</name>
<keyword evidence="3" id="KW-0964">Secreted</keyword>
<dbReference type="Pfam" id="PF17766">
    <property type="entry name" value="fn3_6"/>
    <property type="match status" value="1"/>
</dbReference>
<dbReference type="GO" id="GO:0004252">
    <property type="term" value="F:serine-type endopeptidase activity"/>
    <property type="evidence" value="ECO:0007669"/>
    <property type="project" value="UniProtKB-UniRule"/>
</dbReference>
<evidence type="ECO:0000256" key="2">
    <source>
        <dbReference type="ARBA" id="ARBA00011073"/>
    </source>
</evidence>
<evidence type="ECO:0000256" key="7">
    <source>
        <dbReference type="ARBA" id="ARBA00022825"/>
    </source>
</evidence>
<dbReference type="Proteomes" id="UP001140206">
    <property type="component" value="Chromosome 2"/>
</dbReference>
<dbReference type="InterPro" id="IPR015500">
    <property type="entry name" value="Peptidase_S8_subtilisin-rel"/>
</dbReference>
<evidence type="ECO:0000256" key="8">
    <source>
        <dbReference type="ARBA" id="ARBA00023180"/>
    </source>
</evidence>
<reference evidence="16" key="1">
    <citation type="submission" date="2022-08" db="EMBL/GenBank/DDBJ databases">
        <authorList>
            <person name="Marques A."/>
        </authorList>
    </citation>
    <scope>NUCLEOTIDE SEQUENCE</scope>
    <source>
        <strain evidence="16">RhyPub2mFocal</strain>
        <tissue evidence="16">Leaves</tissue>
    </source>
</reference>
<proteinExistence type="inferred from homology"/>
<evidence type="ECO:0000259" key="14">
    <source>
        <dbReference type="Pfam" id="PF05922"/>
    </source>
</evidence>
<evidence type="ECO:0000256" key="10">
    <source>
        <dbReference type="PROSITE-ProRule" id="PRU01240"/>
    </source>
</evidence>
<dbReference type="InterPro" id="IPR041469">
    <property type="entry name" value="Subtilisin-like_FN3"/>
</dbReference>
<dbReference type="Gene3D" id="3.50.30.30">
    <property type="match status" value="1"/>
</dbReference>
<dbReference type="InterPro" id="IPR046450">
    <property type="entry name" value="PA_dom_sf"/>
</dbReference>
<dbReference type="GO" id="GO:0048731">
    <property type="term" value="P:system development"/>
    <property type="evidence" value="ECO:0007669"/>
    <property type="project" value="UniProtKB-ARBA"/>
</dbReference>
<evidence type="ECO:0000256" key="6">
    <source>
        <dbReference type="ARBA" id="ARBA00022801"/>
    </source>
</evidence>
<evidence type="ECO:0000256" key="3">
    <source>
        <dbReference type="ARBA" id="ARBA00022525"/>
    </source>
</evidence>
<keyword evidence="5" id="KW-0732">Signal</keyword>
<protein>
    <submittedName>
        <fullName evidence="16">Subtilisin-like protease</fullName>
    </submittedName>
</protein>
<accession>A0AAV8FZ16</accession>
<dbReference type="CDD" id="cd02120">
    <property type="entry name" value="PA_subtilisin_like"/>
    <property type="match status" value="1"/>
</dbReference>
<dbReference type="InterPro" id="IPR037045">
    <property type="entry name" value="S8pro/Inhibitor_I9_sf"/>
</dbReference>
<feature type="domain" description="PA" evidence="13">
    <location>
        <begin position="407"/>
        <end position="498"/>
    </location>
</feature>
<evidence type="ECO:0000256" key="1">
    <source>
        <dbReference type="ARBA" id="ARBA00004613"/>
    </source>
</evidence>
<dbReference type="Gene3D" id="2.60.40.2310">
    <property type="match status" value="1"/>
</dbReference>
<dbReference type="PANTHER" id="PTHR10795">
    <property type="entry name" value="PROPROTEIN CONVERTASE SUBTILISIN/KEXIN"/>
    <property type="match status" value="1"/>
</dbReference>
<feature type="domain" description="Inhibitor I9" evidence="14">
    <location>
        <begin position="46"/>
        <end position="137"/>
    </location>
</feature>
<keyword evidence="17" id="KW-1185">Reference proteome</keyword>
<dbReference type="FunFam" id="3.30.70.80:FF:000003">
    <property type="entry name" value="Subtilisin-like protease SBT1.9"/>
    <property type="match status" value="1"/>
</dbReference>
<dbReference type="InterPro" id="IPR036852">
    <property type="entry name" value="Peptidase_S8/S53_dom_sf"/>
</dbReference>
<dbReference type="FunFam" id="3.50.30.30:FF:000005">
    <property type="entry name" value="subtilisin-like protease SBT1.5"/>
    <property type="match status" value="1"/>
</dbReference>
<dbReference type="InterPro" id="IPR010259">
    <property type="entry name" value="S8pro/Inhibitor_I9"/>
</dbReference>
<feature type="active site" description="Charge relay system" evidence="9 10">
    <location>
        <position position="584"/>
    </location>
</feature>
<evidence type="ECO:0000256" key="9">
    <source>
        <dbReference type="PIRSR" id="PIRSR615500-1"/>
    </source>
</evidence>
<organism evidence="16 17">
    <name type="scientific">Rhynchospora pubera</name>
    <dbReference type="NCBI Taxonomy" id="906938"/>
    <lineage>
        <taxon>Eukaryota</taxon>
        <taxon>Viridiplantae</taxon>
        <taxon>Streptophyta</taxon>
        <taxon>Embryophyta</taxon>
        <taxon>Tracheophyta</taxon>
        <taxon>Spermatophyta</taxon>
        <taxon>Magnoliopsida</taxon>
        <taxon>Liliopsida</taxon>
        <taxon>Poales</taxon>
        <taxon>Cyperaceae</taxon>
        <taxon>Cyperoideae</taxon>
        <taxon>Rhynchosporeae</taxon>
        <taxon>Rhynchospora</taxon>
    </lineage>
</organism>
<dbReference type="SUPFAM" id="SSF54897">
    <property type="entry name" value="Protease propeptides/inhibitors"/>
    <property type="match status" value="1"/>
</dbReference>
<dbReference type="PROSITE" id="PS00136">
    <property type="entry name" value="SUBTILASE_ASP"/>
    <property type="match status" value="1"/>
</dbReference>
<dbReference type="GO" id="GO:0006508">
    <property type="term" value="P:proteolysis"/>
    <property type="evidence" value="ECO:0007669"/>
    <property type="project" value="UniProtKB-KW"/>
</dbReference>
<dbReference type="PROSITE" id="PS00138">
    <property type="entry name" value="SUBTILASE_SER"/>
    <property type="match status" value="1"/>
</dbReference>
<dbReference type="PROSITE" id="PS51892">
    <property type="entry name" value="SUBTILASE"/>
    <property type="match status" value="1"/>
</dbReference>
<evidence type="ECO:0000259" key="13">
    <source>
        <dbReference type="Pfam" id="PF02225"/>
    </source>
</evidence>
<dbReference type="InterPro" id="IPR003137">
    <property type="entry name" value="PA_domain"/>
</dbReference>
<dbReference type="PRINTS" id="PR00723">
    <property type="entry name" value="SUBTILISIN"/>
</dbReference>
<keyword evidence="6 10" id="KW-0378">Hydrolase</keyword>
<feature type="active site" description="Charge relay system" evidence="9 10">
    <location>
        <position position="247"/>
    </location>
</feature>
<evidence type="ECO:0000259" key="15">
    <source>
        <dbReference type="Pfam" id="PF17766"/>
    </source>
</evidence>
<dbReference type="InterPro" id="IPR023827">
    <property type="entry name" value="Peptidase_S8_Asp-AS"/>
</dbReference>
<keyword evidence="8" id="KW-0325">Glycoprotein</keyword>
<dbReference type="Pfam" id="PF00082">
    <property type="entry name" value="Peptidase_S8"/>
    <property type="match status" value="1"/>
</dbReference>
<evidence type="ECO:0000259" key="12">
    <source>
        <dbReference type="Pfam" id="PF00082"/>
    </source>
</evidence>
<dbReference type="InterPro" id="IPR000209">
    <property type="entry name" value="Peptidase_S8/S53_dom"/>
</dbReference>
<dbReference type="EMBL" id="JAMFTS010000002">
    <property type="protein sequence ID" value="KAJ4797034.1"/>
    <property type="molecule type" value="Genomic_DNA"/>
</dbReference>
<keyword evidence="7 10" id="KW-0720">Serine protease</keyword>
<dbReference type="SUPFAM" id="SSF52025">
    <property type="entry name" value="PA domain"/>
    <property type="match status" value="1"/>
</dbReference>
<dbReference type="SUPFAM" id="SSF52743">
    <property type="entry name" value="Subtilisin-like"/>
    <property type="match status" value="1"/>
</dbReference>
<dbReference type="AlphaFoldDB" id="A0AAV8FZ16"/>
<dbReference type="Pfam" id="PF05922">
    <property type="entry name" value="Inhibitor_I9"/>
    <property type="match status" value="1"/>
</dbReference>
<comment type="caution">
    <text evidence="16">The sequence shown here is derived from an EMBL/GenBank/DDBJ whole genome shotgun (WGS) entry which is preliminary data.</text>
</comment>
<evidence type="ECO:0000256" key="4">
    <source>
        <dbReference type="ARBA" id="ARBA00022670"/>
    </source>
</evidence>
<comment type="similarity">
    <text evidence="2 10 11">Belongs to the peptidase S8 family.</text>
</comment>
<evidence type="ECO:0000313" key="16">
    <source>
        <dbReference type="EMBL" id="KAJ4797034.1"/>
    </source>
</evidence>
<evidence type="ECO:0000256" key="5">
    <source>
        <dbReference type="ARBA" id="ARBA00022729"/>
    </source>
</evidence>
<feature type="domain" description="Peptidase S8/S53" evidence="12">
    <location>
        <begin position="165"/>
        <end position="633"/>
    </location>
</feature>
<feature type="active site" description="Charge relay system" evidence="9 10">
    <location>
        <position position="174"/>
    </location>
</feature>